<dbReference type="SUPFAM" id="SSF69322">
    <property type="entry name" value="Tricorn protease domain 2"/>
    <property type="match status" value="1"/>
</dbReference>
<feature type="domain" description="GmrSD restriction endonucleases C-terminal" evidence="2">
    <location>
        <begin position="108"/>
        <end position="179"/>
    </location>
</feature>
<dbReference type="RefSeq" id="WP_246655007.1">
    <property type="nucleotide sequence ID" value="NZ_JAHKRM010000066.1"/>
</dbReference>
<evidence type="ECO:0000256" key="1">
    <source>
        <dbReference type="SAM" id="SignalP"/>
    </source>
</evidence>
<proteinExistence type="predicted"/>
<dbReference type="InterPro" id="IPR011089">
    <property type="entry name" value="GmrSD_C"/>
</dbReference>
<organism evidence="3 4">
    <name type="scientific">Nonomuraea guangzhouensis</name>
    <dbReference type="NCBI Taxonomy" id="1291555"/>
    <lineage>
        <taxon>Bacteria</taxon>
        <taxon>Bacillati</taxon>
        <taxon>Actinomycetota</taxon>
        <taxon>Actinomycetes</taxon>
        <taxon>Streptosporangiales</taxon>
        <taxon>Streptosporangiaceae</taxon>
        <taxon>Nonomuraea</taxon>
    </lineage>
</organism>
<feature type="chain" id="PRO_5046676006" evidence="1">
    <location>
        <begin position="25"/>
        <end position="635"/>
    </location>
</feature>
<dbReference type="PANTHER" id="PTHR24094">
    <property type="entry name" value="SECRETED PROTEIN"/>
    <property type="match status" value="1"/>
</dbReference>
<protein>
    <submittedName>
        <fullName evidence="3">DUF1524 domain-containing protein</fullName>
    </submittedName>
</protein>
<dbReference type="Proteomes" id="UP001597097">
    <property type="component" value="Unassembled WGS sequence"/>
</dbReference>
<dbReference type="Gene3D" id="2.120.10.30">
    <property type="entry name" value="TolB, C-terminal domain"/>
    <property type="match status" value="1"/>
</dbReference>
<keyword evidence="4" id="KW-1185">Reference proteome</keyword>
<evidence type="ECO:0000259" key="2">
    <source>
        <dbReference type="Pfam" id="PF07510"/>
    </source>
</evidence>
<keyword evidence="1" id="KW-0732">Signal</keyword>
<dbReference type="InterPro" id="IPR011042">
    <property type="entry name" value="6-blade_b-propeller_TolB-like"/>
</dbReference>
<comment type="caution">
    <text evidence="3">The sequence shown here is derived from an EMBL/GenBank/DDBJ whole genome shotgun (WGS) entry which is preliminary data.</text>
</comment>
<name>A0ABW4GTX4_9ACTN</name>
<sequence>MIFSRRPVQVAALTLLTLPIAAVTAPPQAAADAGKRPQAGAEAMARRMLAQLKVARPLSIRGYSHRRFQPRWAHHKGRCGTREVVLARDGRHVRRNAACQPIKGVWYSPYDGKRLKSEKQVDVDHVVPLSYAWRSGAGKWSQARRRAFANDLTRPELVVVSHSANIAKGGQGPQSWRPPRLLVPVRHLMDHGEASLPALRDAEGEGGLAQHAPHLSMTVMTMPRVNRDHILLTHPGTSKPKYLELRVDGVELHRNWWTGTGKPQGRTKPFDDNRAAREALEKVVTEKMRDGYALLRDAAATAPGDVVAQCTTRATNGVVTTALHPDGHTVAVARGIPGQPGQAGADVQTVDLRTGTRQVLYTEAYQYSLIHTVSFAPDGSHLTFTVRNTSSMAEASYRVTLATGHVQRLPHTRPDWDTARRRMLVVDNDHALRVLGPDGDSCLDLPAGKPFQTAATLSPSGRLLGLTHDPDNRDTEYDLEIWDVDTGQRVLAAPFPFPAGYQGISRRFDKLAFDGTEHILVASGGTSGCFGVSVESGDLCWAIEGERDGYERLADFAPSPDGTLLAGIRSGGPVIVYDVATGQPLEPRFAVPGEWSRWYQAVGFSADGRLLAVADYPGRVTVFRFDGVEFTKPGD</sequence>
<evidence type="ECO:0000313" key="3">
    <source>
        <dbReference type="EMBL" id="MFD1546335.1"/>
    </source>
</evidence>
<gene>
    <name evidence="3" type="ORF">ACFSJ0_55530</name>
</gene>
<accession>A0ABW4GTX4</accession>
<dbReference type="PANTHER" id="PTHR24094:SF15">
    <property type="entry name" value="AMP-DEPENDENT SYNTHETASE_LIGASE DOMAIN-CONTAINING PROTEIN-RELATED"/>
    <property type="match status" value="1"/>
</dbReference>
<dbReference type="InterPro" id="IPR015943">
    <property type="entry name" value="WD40/YVTN_repeat-like_dom_sf"/>
</dbReference>
<dbReference type="CDD" id="cd07996">
    <property type="entry name" value="WGR_MMR_like"/>
    <property type="match status" value="1"/>
</dbReference>
<dbReference type="Gene3D" id="2.130.10.10">
    <property type="entry name" value="YVTN repeat-like/Quinoprotein amine dehydrogenase"/>
    <property type="match status" value="1"/>
</dbReference>
<dbReference type="InterPro" id="IPR049809">
    <property type="entry name" value="YehF/YfeS-like_WGR"/>
</dbReference>
<dbReference type="EMBL" id="JBHUCM010000065">
    <property type="protein sequence ID" value="MFD1546335.1"/>
    <property type="molecule type" value="Genomic_DNA"/>
</dbReference>
<feature type="signal peptide" evidence="1">
    <location>
        <begin position="1"/>
        <end position="24"/>
    </location>
</feature>
<dbReference type="Pfam" id="PF07510">
    <property type="entry name" value="GmrSD_C"/>
    <property type="match status" value="1"/>
</dbReference>
<evidence type="ECO:0000313" key="4">
    <source>
        <dbReference type="Proteomes" id="UP001597097"/>
    </source>
</evidence>
<reference evidence="4" key="1">
    <citation type="journal article" date="2019" name="Int. J. Syst. Evol. Microbiol.">
        <title>The Global Catalogue of Microorganisms (GCM) 10K type strain sequencing project: providing services to taxonomists for standard genome sequencing and annotation.</title>
        <authorList>
            <consortium name="The Broad Institute Genomics Platform"/>
            <consortium name="The Broad Institute Genome Sequencing Center for Infectious Disease"/>
            <person name="Wu L."/>
            <person name="Ma J."/>
        </authorList>
    </citation>
    <scope>NUCLEOTIDE SEQUENCE [LARGE SCALE GENOMIC DNA]</scope>
    <source>
        <strain evidence="4">CGMCC 1.15399</strain>
    </source>
</reference>